<name>A0A812IQD3_SYMPI</name>
<evidence type="ECO:0000313" key="2">
    <source>
        <dbReference type="Proteomes" id="UP000649617"/>
    </source>
</evidence>
<organism evidence="1 2">
    <name type="scientific">Symbiodinium pilosum</name>
    <name type="common">Dinoflagellate</name>
    <dbReference type="NCBI Taxonomy" id="2952"/>
    <lineage>
        <taxon>Eukaryota</taxon>
        <taxon>Sar</taxon>
        <taxon>Alveolata</taxon>
        <taxon>Dinophyceae</taxon>
        <taxon>Suessiales</taxon>
        <taxon>Symbiodiniaceae</taxon>
        <taxon>Symbiodinium</taxon>
    </lineage>
</organism>
<sequence>MAKLLIRECSRGDIFVASAAPLQPLFPALVLPAREGQLEIGLDVIQTVQQTGAGRFFVMGPLGNKILHVTACGSAFDVHMAQRSSELVSKVSLKVQDDTTRIDICRGDGSIYGKILEHEQPQRALDEVSFSVVVTSSSGKAERAMLVVQGDPESFRLAAKAATDGQPVASIELQAYGEEHYLDLRLRGGKKLFYGQQGGFQHKSSKLHHDEVILAVTQQERDSFVGNSLVFYTSECQIIAFQGHDASSRTRLIAPIGSQITGLQFEGSHLTGIYLERVPLDGSPMSIARISGHVGSAVDKVVLQLRDGSTRRYGFEGGYPVGPWRLDTDEYVLLVEQDRRDAYLGNSLAFLTSKGNIIEFRGMQASRSRRFVAPPARQICGLGFTGSWLTRVTTCPLEAHENLEAGEQDLQEHLLHPD</sequence>
<gene>
    <name evidence="1" type="primary">NEK1</name>
    <name evidence="1" type="ORF">SPIL2461_LOCUS392</name>
</gene>
<dbReference type="Proteomes" id="UP000649617">
    <property type="component" value="Unassembled WGS sequence"/>
</dbReference>
<accession>A0A812IQD3</accession>
<reference evidence="1" key="1">
    <citation type="submission" date="2021-02" db="EMBL/GenBank/DDBJ databases">
        <authorList>
            <person name="Dougan E. K."/>
            <person name="Rhodes N."/>
            <person name="Thang M."/>
            <person name="Chan C."/>
        </authorList>
    </citation>
    <scope>NUCLEOTIDE SEQUENCE</scope>
</reference>
<evidence type="ECO:0000313" key="1">
    <source>
        <dbReference type="EMBL" id="CAE7157513.1"/>
    </source>
</evidence>
<keyword evidence="2" id="KW-1185">Reference proteome</keyword>
<proteinExistence type="predicted"/>
<dbReference type="AlphaFoldDB" id="A0A812IQD3"/>
<protein>
    <submittedName>
        <fullName evidence="1">NEK1 protein</fullName>
    </submittedName>
</protein>
<dbReference type="EMBL" id="CAJNIZ010000270">
    <property type="protein sequence ID" value="CAE7157513.1"/>
    <property type="molecule type" value="Genomic_DNA"/>
</dbReference>
<comment type="caution">
    <text evidence="1">The sequence shown here is derived from an EMBL/GenBank/DDBJ whole genome shotgun (WGS) entry which is preliminary data.</text>
</comment>
<dbReference type="OrthoDB" id="417954at2759"/>